<feature type="signal peptide" evidence="1">
    <location>
        <begin position="1"/>
        <end position="23"/>
    </location>
</feature>
<organism evidence="2">
    <name type="scientific">Arion vulgaris</name>
    <dbReference type="NCBI Taxonomy" id="1028688"/>
    <lineage>
        <taxon>Eukaryota</taxon>
        <taxon>Metazoa</taxon>
        <taxon>Spiralia</taxon>
        <taxon>Lophotrochozoa</taxon>
        <taxon>Mollusca</taxon>
        <taxon>Gastropoda</taxon>
        <taxon>Heterobranchia</taxon>
        <taxon>Euthyneura</taxon>
        <taxon>Panpulmonata</taxon>
        <taxon>Eupulmonata</taxon>
        <taxon>Stylommatophora</taxon>
        <taxon>Helicina</taxon>
        <taxon>Arionoidea</taxon>
        <taxon>Arionidae</taxon>
        <taxon>Arion</taxon>
    </lineage>
</organism>
<gene>
    <name evidence="2" type="primary">ORF169381</name>
</gene>
<reference evidence="2" key="1">
    <citation type="submission" date="2014-12" db="EMBL/GenBank/DDBJ databases">
        <title>Insight into the proteome of Arion vulgaris.</title>
        <authorList>
            <person name="Aradska J."/>
            <person name="Bulat T."/>
            <person name="Smidak R."/>
            <person name="Sarate P."/>
            <person name="Gangsoo J."/>
            <person name="Sialana F."/>
            <person name="Bilban M."/>
            <person name="Lubec G."/>
        </authorList>
    </citation>
    <scope>NUCLEOTIDE SEQUENCE</scope>
    <source>
        <tissue evidence="2">Skin</tissue>
    </source>
</reference>
<proteinExistence type="predicted"/>
<feature type="chain" id="PRO_5002113516" evidence="1">
    <location>
        <begin position="24"/>
        <end position="219"/>
    </location>
</feature>
<evidence type="ECO:0000256" key="1">
    <source>
        <dbReference type="SAM" id="SignalP"/>
    </source>
</evidence>
<evidence type="ECO:0000313" key="2">
    <source>
        <dbReference type="EMBL" id="CEK89181.1"/>
    </source>
</evidence>
<sequence length="219" mass="24576">MKSLTMYVVILLIFCTQFYQVKSDDIPKIIADFTCAYNGYYDDGIQIHEGVDRDYVQIIITPVIVPSFGNSSVLLIQADENGKMRMIEILVLNATGENTLTVTPYNVTEQPNEKSTSSIVKHLLTLKREDFSTSTDCQLQLTQTSTYVFTGQWPICVVTKNGKHPAYNVTYTCTDIISSTVTDGPEKYSPVKIDLFRKGLKFPLTHAPDNYVCGCDLNE</sequence>
<dbReference type="EMBL" id="HACG01042316">
    <property type="protein sequence ID" value="CEK89181.1"/>
    <property type="molecule type" value="Transcribed_RNA"/>
</dbReference>
<protein>
    <submittedName>
        <fullName evidence="2">Uncharacterized protein</fullName>
    </submittedName>
</protein>
<accession>A0A0B7BA50</accession>
<dbReference type="AlphaFoldDB" id="A0A0B7BA50"/>
<name>A0A0B7BA50_9EUPU</name>
<keyword evidence="1" id="KW-0732">Signal</keyword>